<dbReference type="RefSeq" id="WP_204867716.1">
    <property type="nucleotide sequence ID" value="NZ_JAFBBK010000001.1"/>
</dbReference>
<dbReference type="InterPro" id="IPR011611">
    <property type="entry name" value="PfkB_dom"/>
</dbReference>
<name>A0ABS2KSJ7_9NOCA</name>
<dbReference type="InterPro" id="IPR029056">
    <property type="entry name" value="Ribokinase-like"/>
</dbReference>
<dbReference type="Gene3D" id="3.40.1190.20">
    <property type="match status" value="1"/>
</dbReference>
<evidence type="ECO:0000256" key="6">
    <source>
        <dbReference type="PIRNR" id="PIRNR000535"/>
    </source>
</evidence>
<keyword evidence="5" id="KW-0067">ATP-binding</keyword>
<proteinExistence type="inferred from homology"/>
<evidence type="ECO:0000259" key="7">
    <source>
        <dbReference type="Pfam" id="PF00294"/>
    </source>
</evidence>
<comment type="caution">
    <text evidence="8">The sequence shown here is derived from an EMBL/GenBank/DDBJ whole genome shotgun (WGS) entry which is preliminary data.</text>
</comment>
<dbReference type="Pfam" id="PF00294">
    <property type="entry name" value="PfkB"/>
    <property type="match status" value="1"/>
</dbReference>
<dbReference type="NCBIfam" id="TIGR03168">
    <property type="entry name" value="1-PFK"/>
    <property type="match status" value="1"/>
</dbReference>
<organism evidence="8 9">
    <name type="scientific">Rhodococcoides corynebacterioides</name>
    <dbReference type="NCBI Taxonomy" id="53972"/>
    <lineage>
        <taxon>Bacteria</taxon>
        <taxon>Bacillati</taxon>
        <taxon>Actinomycetota</taxon>
        <taxon>Actinomycetes</taxon>
        <taxon>Mycobacteriales</taxon>
        <taxon>Nocardiaceae</taxon>
        <taxon>Rhodococcoides</taxon>
    </lineage>
</organism>
<dbReference type="GO" id="GO:0008662">
    <property type="term" value="F:1-phosphofructokinase activity"/>
    <property type="evidence" value="ECO:0007669"/>
    <property type="project" value="UniProtKB-EC"/>
</dbReference>
<comment type="similarity">
    <text evidence="1">Belongs to the carbohydrate kinase PfkB family.</text>
</comment>
<evidence type="ECO:0000313" key="8">
    <source>
        <dbReference type="EMBL" id="MBM7414837.1"/>
    </source>
</evidence>
<dbReference type="PIRSF" id="PIRSF000535">
    <property type="entry name" value="1PFK/6PFK/LacC"/>
    <property type="match status" value="1"/>
</dbReference>
<evidence type="ECO:0000256" key="2">
    <source>
        <dbReference type="ARBA" id="ARBA00022679"/>
    </source>
</evidence>
<reference evidence="8 9" key="1">
    <citation type="submission" date="2021-01" db="EMBL/GenBank/DDBJ databases">
        <title>Genomics of switchgrass bacterial isolates.</title>
        <authorList>
            <person name="Shade A."/>
        </authorList>
    </citation>
    <scope>NUCLEOTIDE SEQUENCE [LARGE SCALE GENOMIC DNA]</scope>
    <source>
        <strain evidence="8 9">PvP111</strain>
    </source>
</reference>
<evidence type="ECO:0000256" key="4">
    <source>
        <dbReference type="ARBA" id="ARBA00022777"/>
    </source>
</evidence>
<evidence type="ECO:0000313" key="9">
    <source>
        <dbReference type="Proteomes" id="UP000703038"/>
    </source>
</evidence>
<dbReference type="EMBL" id="JAFBBK010000001">
    <property type="protein sequence ID" value="MBM7414837.1"/>
    <property type="molecule type" value="Genomic_DNA"/>
</dbReference>
<dbReference type="InterPro" id="IPR017583">
    <property type="entry name" value="Tagatose/fructose_Pkinase"/>
</dbReference>
<keyword evidence="4" id="KW-0418">Kinase</keyword>
<dbReference type="PANTHER" id="PTHR46566">
    <property type="entry name" value="1-PHOSPHOFRUCTOKINASE-RELATED"/>
    <property type="match status" value="1"/>
</dbReference>
<dbReference type="PANTHER" id="PTHR46566:SF5">
    <property type="entry name" value="1-PHOSPHOFRUCTOKINASE"/>
    <property type="match status" value="1"/>
</dbReference>
<sequence>MILTLTANPSMDRTVSLDVPLVRGSVHRSALTTTEPGGKGVNVARVVTSAGRTATAVLPCSGSDPLLSALGTLGVRYHAVPTSGVARTNLTISESDGTTTKINEPGAGLAPETVDALMASVLELAQRADWVVLSGSIPPGVDATWYGRLVAALHEVSAKVAVDTSDDPLSALAAGFPATAPDLIKPNAEELAHLTGRDGAALEASAAQGDPYPTVDAARVLVDRGVAAVLATLGGSGAVLVTATGSWFATPPPITPRSTVGAGDSSLAGYILADLDGEDGAGRLARAVAYGSAAAALPGTRLPTPSDVDVTAVPVHTLDSSPAVPQS</sequence>
<feature type="domain" description="Carbohydrate kinase PfkB" evidence="7">
    <location>
        <begin position="23"/>
        <end position="305"/>
    </location>
</feature>
<dbReference type="InterPro" id="IPR002173">
    <property type="entry name" value="Carboh/pur_kinase_PfkB_CS"/>
</dbReference>
<accession>A0ABS2KSJ7</accession>
<dbReference type="PROSITE" id="PS00584">
    <property type="entry name" value="PFKB_KINASES_2"/>
    <property type="match status" value="1"/>
</dbReference>
<keyword evidence="2 6" id="KW-0808">Transferase</keyword>
<dbReference type="EC" id="2.7.1.56" evidence="8"/>
<dbReference type="Proteomes" id="UP000703038">
    <property type="component" value="Unassembled WGS sequence"/>
</dbReference>
<dbReference type="CDD" id="cd01164">
    <property type="entry name" value="FruK_PfkB_like"/>
    <property type="match status" value="1"/>
</dbReference>
<gene>
    <name evidence="8" type="ORF">JOE42_001570</name>
</gene>
<keyword evidence="9" id="KW-1185">Reference proteome</keyword>
<protein>
    <submittedName>
        <fullName evidence="8">1-phosphofructokinase</fullName>
        <ecNumber evidence="8">2.7.1.56</ecNumber>
    </submittedName>
</protein>
<evidence type="ECO:0000256" key="5">
    <source>
        <dbReference type="ARBA" id="ARBA00022840"/>
    </source>
</evidence>
<evidence type="ECO:0000256" key="3">
    <source>
        <dbReference type="ARBA" id="ARBA00022741"/>
    </source>
</evidence>
<dbReference type="SUPFAM" id="SSF53613">
    <property type="entry name" value="Ribokinase-like"/>
    <property type="match status" value="1"/>
</dbReference>
<keyword evidence="3" id="KW-0547">Nucleotide-binding</keyword>
<evidence type="ECO:0000256" key="1">
    <source>
        <dbReference type="ARBA" id="ARBA00010688"/>
    </source>
</evidence>